<evidence type="ECO:0000256" key="6">
    <source>
        <dbReference type="ARBA" id="ARBA00022801"/>
    </source>
</evidence>
<dbReference type="PROSITE" id="PS50007">
    <property type="entry name" value="PIPLC_X_DOMAIN"/>
    <property type="match status" value="1"/>
</dbReference>
<dbReference type="InterPro" id="IPR011992">
    <property type="entry name" value="EF-hand-dom_pair"/>
</dbReference>
<dbReference type="Gene3D" id="2.60.40.150">
    <property type="entry name" value="C2 domain"/>
    <property type="match status" value="1"/>
</dbReference>
<evidence type="ECO:0000256" key="5">
    <source>
        <dbReference type="ARBA" id="ARBA00022475"/>
    </source>
</evidence>
<dbReference type="PANTHER" id="PTHR10336:SF154">
    <property type="entry name" value="PHOSPHOINOSITIDE PHOSPHOLIPASE C 2"/>
    <property type="match status" value="1"/>
</dbReference>
<feature type="domain" description="PI-PLC Y-box" evidence="13">
    <location>
        <begin position="364"/>
        <end position="450"/>
    </location>
</feature>
<dbReference type="PRINTS" id="PR00390">
    <property type="entry name" value="PHPHLIPASEC"/>
</dbReference>
<organism evidence="14 15">
    <name type="scientific">Rubus argutus</name>
    <name type="common">Southern blackberry</name>
    <dbReference type="NCBI Taxonomy" id="59490"/>
    <lineage>
        <taxon>Eukaryota</taxon>
        <taxon>Viridiplantae</taxon>
        <taxon>Streptophyta</taxon>
        <taxon>Embryophyta</taxon>
        <taxon>Tracheophyta</taxon>
        <taxon>Spermatophyta</taxon>
        <taxon>Magnoliopsida</taxon>
        <taxon>eudicotyledons</taxon>
        <taxon>Gunneridae</taxon>
        <taxon>Pentapetalae</taxon>
        <taxon>rosids</taxon>
        <taxon>fabids</taxon>
        <taxon>Rosales</taxon>
        <taxon>Rosaceae</taxon>
        <taxon>Rosoideae</taxon>
        <taxon>Rosoideae incertae sedis</taxon>
        <taxon>Rubus</taxon>
    </lineage>
</organism>
<feature type="domain" description="C2" evidence="12">
    <location>
        <begin position="452"/>
        <end position="581"/>
    </location>
</feature>
<evidence type="ECO:0000313" key="15">
    <source>
        <dbReference type="Proteomes" id="UP001457282"/>
    </source>
</evidence>
<dbReference type="CDD" id="cd00275">
    <property type="entry name" value="C2_PLC_like"/>
    <property type="match status" value="1"/>
</dbReference>
<dbReference type="SUPFAM" id="SSF47473">
    <property type="entry name" value="EF-hand"/>
    <property type="match status" value="1"/>
</dbReference>
<keyword evidence="5" id="KW-1003">Cell membrane</keyword>
<dbReference type="EC" id="3.1.4.11" evidence="4 11"/>
<accession>A0AAW1W3T3</accession>
<evidence type="ECO:0000256" key="4">
    <source>
        <dbReference type="ARBA" id="ARBA00012368"/>
    </source>
</evidence>
<keyword evidence="8 11" id="KW-0443">Lipid metabolism</keyword>
<dbReference type="EMBL" id="JBEDUW010000007">
    <property type="protein sequence ID" value="KAK9913732.1"/>
    <property type="molecule type" value="Genomic_DNA"/>
</dbReference>
<dbReference type="GO" id="GO:0016042">
    <property type="term" value="P:lipid catabolic process"/>
    <property type="evidence" value="ECO:0007669"/>
    <property type="project" value="UniProtKB-KW"/>
</dbReference>
<dbReference type="SUPFAM" id="SSF49562">
    <property type="entry name" value="C2 domain (Calcium/lipid-binding domain, CaLB)"/>
    <property type="match status" value="1"/>
</dbReference>
<dbReference type="Pfam" id="PF00387">
    <property type="entry name" value="PI-PLC-Y"/>
    <property type="match status" value="1"/>
</dbReference>
<evidence type="ECO:0000259" key="13">
    <source>
        <dbReference type="PROSITE" id="PS50008"/>
    </source>
</evidence>
<evidence type="ECO:0000256" key="9">
    <source>
        <dbReference type="ARBA" id="ARBA00023136"/>
    </source>
</evidence>
<dbReference type="SMART" id="SM00239">
    <property type="entry name" value="C2"/>
    <property type="match status" value="1"/>
</dbReference>
<dbReference type="Gene3D" id="3.20.20.190">
    <property type="entry name" value="Phosphatidylinositol (PI) phosphodiesterase"/>
    <property type="match status" value="1"/>
</dbReference>
<dbReference type="PANTHER" id="PTHR10336">
    <property type="entry name" value="PHOSPHOINOSITIDE-SPECIFIC PHOSPHOLIPASE C FAMILY PROTEIN"/>
    <property type="match status" value="1"/>
</dbReference>
<dbReference type="GO" id="GO:0005886">
    <property type="term" value="C:plasma membrane"/>
    <property type="evidence" value="ECO:0007669"/>
    <property type="project" value="UniProtKB-SubCell"/>
</dbReference>
<dbReference type="PROSITE" id="PS50004">
    <property type="entry name" value="C2"/>
    <property type="match status" value="1"/>
</dbReference>
<keyword evidence="7 11" id="KW-0442">Lipid degradation</keyword>
<dbReference type="InterPro" id="IPR001711">
    <property type="entry name" value="PLipase_C_Pinositol-sp_Y"/>
</dbReference>
<name>A0AAW1W3T3_RUBAR</name>
<keyword evidence="10" id="KW-0807">Transducer</keyword>
<dbReference type="FunFam" id="2.60.40.150:FF:000060">
    <property type="entry name" value="Phosphoinositide phospholipase C"/>
    <property type="match status" value="1"/>
</dbReference>
<keyword evidence="9" id="KW-0472">Membrane</keyword>
<sequence length="599" mass="68289">MSKQTYRVCFCFRRRFRLAVSEAPADIKALFDQYSENGLMTVDHLHRFLTEVQKEEKTKEEAQVVLDQSLHEFRHLNIFHRKALNLEAFFKFLFNDNNPPIPSTKEVHHDMNAPLSHYFIYTGHNSYLTGNQLSSDCSDVPIIQALHRGVRVIELDIWPNSTKDDVDVLHGGTLTAPVELIKCFKSIKEHAFVASEYPVVITLEDHLTPNLQAKVAEMITTIFGEVLYTPPGSECLKEFPSPESLKRRIIISTKPPQEYLEAKAAAEKAAAEAAKELKRGKSLVDEEAWGKEVPDHKGAIVEDDKNELHEEENNEQEYIDDVDSKATNNVAPEYKRLIAIHAGKPKGGLTECLKVDPNKVRRLSLSEQQLEKASETYGKDIVRFTQRNILRVYPKGIRVDSSNYNPMIGWSHGAQMVAFNMQGHGRSLWVMQGMFKANGGCGYVKKPDFLLKTGPHNEVFDPKHKSDVKRTLKVKVYMGEGWYYDFKHTHFDAYSPPDFYARVGIAGVAADTIMKKTKTLEDNWIPAWDEEFEFPLTVPELAVLRIEVHEYDMSEKDDFGGQTSLPLSELKRGIRAVSLHDSKGEKYKSVKLLMHFDFV</sequence>
<dbReference type="AlphaFoldDB" id="A0AAW1W3T3"/>
<dbReference type="GO" id="GO:0048015">
    <property type="term" value="P:phosphatidylinositol-mediated signaling"/>
    <property type="evidence" value="ECO:0007669"/>
    <property type="project" value="TreeGrafter"/>
</dbReference>
<dbReference type="InterPro" id="IPR035892">
    <property type="entry name" value="C2_domain_sf"/>
</dbReference>
<protein>
    <recommendedName>
        <fullName evidence="4 11">Phosphoinositide phospholipase C</fullName>
        <ecNumber evidence="4 11">3.1.4.11</ecNumber>
    </recommendedName>
</protein>
<proteinExistence type="predicted"/>
<comment type="caution">
    <text evidence="14">The sequence shown here is derived from an EMBL/GenBank/DDBJ whole genome shotgun (WGS) entry which is preliminary data.</text>
</comment>
<evidence type="ECO:0000256" key="1">
    <source>
        <dbReference type="ARBA" id="ARBA00001195"/>
    </source>
</evidence>
<dbReference type="SMART" id="SM00148">
    <property type="entry name" value="PLCXc"/>
    <property type="match status" value="1"/>
</dbReference>
<dbReference type="InterPro" id="IPR001192">
    <property type="entry name" value="PI-PLC_fam"/>
</dbReference>
<evidence type="ECO:0000256" key="2">
    <source>
        <dbReference type="ARBA" id="ARBA00001913"/>
    </source>
</evidence>
<dbReference type="Gene3D" id="1.10.238.10">
    <property type="entry name" value="EF-hand"/>
    <property type="match status" value="1"/>
</dbReference>
<dbReference type="InterPro" id="IPR000008">
    <property type="entry name" value="C2_dom"/>
</dbReference>
<dbReference type="InterPro" id="IPR017946">
    <property type="entry name" value="PLC-like_Pdiesterase_TIM-brl"/>
</dbReference>
<keyword evidence="6 11" id="KW-0378">Hydrolase</keyword>
<comment type="subcellular location">
    <subcellularLocation>
        <location evidence="3">Cell membrane</location>
        <topology evidence="3">Peripheral membrane protein</topology>
    </subcellularLocation>
</comment>
<comment type="catalytic activity">
    <reaction evidence="1 11">
        <text>a 1,2-diacyl-sn-glycero-3-phospho-(1D-myo-inositol-4,5-bisphosphate) + H2O = 1D-myo-inositol 1,4,5-trisphosphate + a 1,2-diacyl-sn-glycerol + H(+)</text>
        <dbReference type="Rhea" id="RHEA:33179"/>
        <dbReference type="ChEBI" id="CHEBI:15377"/>
        <dbReference type="ChEBI" id="CHEBI:15378"/>
        <dbReference type="ChEBI" id="CHEBI:17815"/>
        <dbReference type="ChEBI" id="CHEBI:58456"/>
        <dbReference type="ChEBI" id="CHEBI:203600"/>
        <dbReference type="EC" id="3.1.4.11"/>
    </reaction>
</comment>
<comment type="cofactor">
    <cofactor evidence="2">
        <name>Ca(2+)</name>
        <dbReference type="ChEBI" id="CHEBI:29108"/>
    </cofactor>
</comment>
<keyword evidence="15" id="KW-1185">Reference proteome</keyword>
<gene>
    <name evidence="14" type="ORF">M0R45_037541</name>
</gene>
<evidence type="ECO:0000256" key="10">
    <source>
        <dbReference type="ARBA" id="ARBA00023224"/>
    </source>
</evidence>
<dbReference type="GO" id="GO:0004435">
    <property type="term" value="F:phosphatidylinositol-4,5-bisphosphate phospholipase C activity"/>
    <property type="evidence" value="ECO:0007669"/>
    <property type="project" value="UniProtKB-EC"/>
</dbReference>
<evidence type="ECO:0000259" key="12">
    <source>
        <dbReference type="PROSITE" id="PS50004"/>
    </source>
</evidence>
<dbReference type="InterPro" id="IPR000909">
    <property type="entry name" value="PLipase_C_PInositol-sp_X_dom"/>
</dbReference>
<dbReference type="SMART" id="SM00149">
    <property type="entry name" value="PLCYc"/>
    <property type="match status" value="1"/>
</dbReference>
<evidence type="ECO:0000313" key="14">
    <source>
        <dbReference type="EMBL" id="KAK9913732.1"/>
    </source>
</evidence>
<evidence type="ECO:0000256" key="8">
    <source>
        <dbReference type="ARBA" id="ARBA00023098"/>
    </source>
</evidence>
<dbReference type="GO" id="GO:0006950">
    <property type="term" value="P:response to stress"/>
    <property type="evidence" value="ECO:0007669"/>
    <property type="project" value="UniProtKB-ARBA"/>
</dbReference>
<reference evidence="14 15" key="1">
    <citation type="journal article" date="2023" name="G3 (Bethesda)">
        <title>A chromosome-length genome assembly and annotation of blackberry (Rubus argutus, cv. 'Hillquist').</title>
        <authorList>
            <person name="Bruna T."/>
            <person name="Aryal R."/>
            <person name="Dudchenko O."/>
            <person name="Sargent D.J."/>
            <person name="Mead D."/>
            <person name="Buti M."/>
            <person name="Cavallini A."/>
            <person name="Hytonen T."/>
            <person name="Andres J."/>
            <person name="Pham M."/>
            <person name="Weisz D."/>
            <person name="Mascagni F."/>
            <person name="Usai G."/>
            <person name="Natali L."/>
            <person name="Bassil N."/>
            <person name="Fernandez G.E."/>
            <person name="Lomsadze A."/>
            <person name="Armour M."/>
            <person name="Olukolu B."/>
            <person name="Poorten T."/>
            <person name="Britton C."/>
            <person name="Davik J."/>
            <person name="Ashrafi H."/>
            <person name="Aiden E.L."/>
            <person name="Borodovsky M."/>
            <person name="Worthington M."/>
        </authorList>
    </citation>
    <scope>NUCLEOTIDE SEQUENCE [LARGE SCALE GENOMIC DNA]</scope>
    <source>
        <strain evidence="14">PI 553951</strain>
    </source>
</reference>
<evidence type="ECO:0000256" key="7">
    <source>
        <dbReference type="ARBA" id="ARBA00022963"/>
    </source>
</evidence>
<dbReference type="PROSITE" id="PS50008">
    <property type="entry name" value="PIPLC_Y_DOMAIN"/>
    <property type="match status" value="1"/>
</dbReference>
<dbReference type="CDD" id="cd08599">
    <property type="entry name" value="PI-PLCc_plant"/>
    <property type="match status" value="1"/>
</dbReference>
<dbReference type="Proteomes" id="UP001457282">
    <property type="component" value="Unassembled WGS sequence"/>
</dbReference>
<dbReference type="SUPFAM" id="SSF51695">
    <property type="entry name" value="PLC-like phosphodiesterases"/>
    <property type="match status" value="1"/>
</dbReference>
<dbReference type="GO" id="GO:0051209">
    <property type="term" value="P:release of sequestered calcium ion into cytosol"/>
    <property type="evidence" value="ECO:0007669"/>
    <property type="project" value="TreeGrafter"/>
</dbReference>
<dbReference type="Pfam" id="PF00388">
    <property type="entry name" value="PI-PLC-X"/>
    <property type="match status" value="1"/>
</dbReference>
<evidence type="ECO:0000256" key="11">
    <source>
        <dbReference type="RuleBase" id="RU361133"/>
    </source>
</evidence>
<dbReference type="Pfam" id="PF00168">
    <property type="entry name" value="C2"/>
    <property type="match status" value="1"/>
</dbReference>
<evidence type="ECO:0000256" key="3">
    <source>
        <dbReference type="ARBA" id="ARBA00004202"/>
    </source>
</evidence>